<dbReference type="GO" id="GO:1901137">
    <property type="term" value="P:carbohydrate derivative biosynthetic process"/>
    <property type="evidence" value="ECO:0007669"/>
    <property type="project" value="UniProtKB-ARBA"/>
</dbReference>
<evidence type="ECO:0000256" key="3">
    <source>
        <dbReference type="ARBA" id="ARBA00022519"/>
    </source>
</evidence>
<keyword evidence="5" id="KW-0472">Membrane</keyword>
<sequence length="313" mass="35144">VASVVAVLPWTVLDWCGGALGWVFYVVDGPHRRLTHENLQAAFPLKSKQECRACARATFVHFGQVVLNLLKFWKFSPEQMSARVEFIGSEHVEQAQTEGRGILFCTGHFGCWELQALVHALRFQPMAVLARPLDNTFLNEYLETIRTSTGNSVIYRRGSLRRVLRKLAEGGGVGMLIDQHIQGRDAIFVDFFNRPAATTSALAALAARTGAKVIPLFALPLQGGRYQMIYEHAVEPPEDNSDKEMQAFTQRCTNVLETYVHQHPHLWLWMHRRWRDGEPNPDQTISASPTTSSDGKSATSGQNNFVKDELPDL</sequence>
<evidence type="ECO:0000256" key="4">
    <source>
        <dbReference type="ARBA" id="ARBA00022679"/>
    </source>
</evidence>
<keyword evidence="6" id="KW-0012">Acyltransferase</keyword>
<keyword evidence="2" id="KW-1003">Cell membrane</keyword>
<dbReference type="GO" id="GO:0005886">
    <property type="term" value="C:plasma membrane"/>
    <property type="evidence" value="ECO:0007669"/>
    <property type="project" value="UniProtKB-SubCell"/>
</dbReference>
<feature type="region of interest" description="Disordered" evidence="7">
    <location>
        <begin position="278"/>
        <end position="313"/>
    </location>
</feature>
<feature type="non-terminal residue" evidence="8">
    <location>
        <position position="1"/>
    </location>
</feature>
<protein>
    <recommendedName>
        <fullName evidence="9">Lipid A biosynthesis acyltransferase</fullName>
    </recommendedName>
</protein>
<keyword evidence="3" id="KW-0997">Cell inner membrane</keyword>
<dbReference type="PIRSF" id="PIRSF026649">
    <property type="entry name" value="MsbB"/>
    <property type="match status" value="1"/>
</dbReference>
<feature type="compositionally biased region" description="Polar residues" evidence="7">
    <location>
        <begin position="281"/>
        <end position="305"/>
    </location>
</feature>
<dbReference type="EMBL" id="UINC01001675">
    <property type="protein sequence ID" value="SUZ86317.1"/>
    <property type="molecule type" value="Genomic_DNA"/>
</dbReference>
<proteinExistence type="predicted"/>
<gene>
    <name evidence="8" type="ORF">METZ01_LOCUS39171</name>
</gene>
<name>A0A381R8Y2_9ZZZZ</name>
<accession>A0A381R8Y2</accession>
<dbReference type="GO" id="GO:0016746">
    <property type="term" value="F:acyltransferase activity"/>
    <property type="evidence" value="ECO:0007669"/>
    <property type="project" value="UniProtKB-KW"/>
</dbReference>
<comment type="subcellular location">
    <subcellularLocation>
        <location evidence="1">Cell inner membrane</location>
    </subcellularLocation>
</comment>
<reference evidence="8" key="1">
    <citation type="submission" date="2018-05" db="EMBL/GenBank/DDBJ databases">
        <authorList>
            <person name="Lanie J.A."/>
            <person name="Ng W.-L."/>
            <person name="Kazmierczak K.M."/>
            <person name="Andrzejewski T.M."/>
            <person name="Davidsen T.M."/>
            <person name="Wayne K.J."/>
            <person name="Tettelin H."/>
            <person name="Glass J.I."/>
            <person name="Rusch D."/>
            <person name="Podicherti R."/>
            <person name="Tsui H.-C.T."/>
            <person name="Winkler M.E."/>
        </authorList>
    </citation>
    <scope>NUCLEOTIDE SEQUENCE</scope>
</reference>
<dbReference type="Pfam" id="PF03279">
    <property type="entry name" value="Lip_A_acyltrans"/>
    <property type="match status" value="1"/>
</dbReference>
<evidence type="ECO:0000313" key="8">
    <source>
        <dbReference type="EMBL" id="SUZ86317.1"/>
    </source>
</evidence>
<dbReference type="AlphaFoldDB" id="A0A381R8Y2"/>
<evidence type="ECO:0000256" key="2">
    <source>
        <dbReference type="ARBA" id="ARBA00022475"/>
    </source>
</evidence>
<keyword evidence="4" id="KW-0808">Transferase</keyword>
<dbReference type="GO" id="GO:0008610">
    <property type="term" value="P:lipid biosynthetic process"/>
    <property type="evidence" value="ECO:0007669"/>
    <property type="project" value="UniProtKB-ARBA"/>
</dbReference>
<dbReference type="CDD" id="cd07984">
    <property type="entry name" value="LPLAT_LABLAT-like"/>
    <property type="match status" value="1"/>
</dbReference>
<evidence type="ECO:0000256" key="6">
    <source>
        <dbReference type="ARBA" id="ARBA00023315"/>
    </source>
</evidence>
<dbReference type="PANTHER" id="PTHR30606:SF9">
    <property type="entry name" value="LIPID A BIOSYNTHESIS LAUROYLTRANSFERASE"/>
    <property type="match status" value="1"/>
</dbReference>
<evidence type="ECO:0000256" key="5">
    <source>
        <dbReference type="ARBA" id="ARBA00023136"/>
    </source>
</evidence>
<dbReference type="PANTHER" id="PTHR30606">
    <property type="entry name" value="LIPID A BIOSYNTHESIS LAUROYL ACYLTRANSFERASE"/>
    <property type="match status" value="1"/>
</dbReference>
<organism evidence="8">
    <name type="scientific">marine metagenome</name>
    <dbReference type="NCBI Taxonomy" id="408172"/>
    <lineage>
        <taxon>unclassified sequences</taxon>
        <taxon>metagenomes</taxon>
        <taxon>ecological metagenomes</taxon>
    </lineage>
</organism>
<evidence type="ECO:0000256" key="1">
    <source>
        <dbReference type="ARBA" id="ARBA00004533"/>
    </source>
</evidence>
<evidence type="ECO:0000256" key="7">
    <source>
        <dbReference type="SAM" id="MobiDB-lite"/>
    </source>
</evidence>
<evidence type="ECO:0008006" key="9">
    <source>
        <dbReference type="Google" id="ProtNLM"/>
    </source>
</evidence>
<dbReference type="InterPro" id="IPR004960">
    <property type="entry name" value="LipA_acyltrans"/>
</dbReference>